<comment type="caution">
    <text evidence="3">The sequence shown here is derived from an EMBL/GenBank/DDBJ whole genome shotgun (WGS) entry which is preliminary data.</text>
</comment>
<evidence type="ECO:0000256" key="2">
    <source>
        <dbReference type="SAM" id="MobiDB-lite"/>
    </source>
</evidence>
<sequence>MSSLQKRPQVSTAPQNSNKTGVSGKGRRRSSVSGIQPTRRRSVVAAGGAAGTRRSSVSGTTTAKPKPASRRSSTIYTNPDVDLNRFMSATPLPSSYATSGPDARDLPLPPPPTFSRVGTRAKPGPKFGPDKNATAKSREEYYTNIHESITAEFEKLKQETDAKLAKQELLLGEYEADRMNQLELEELNQQTFDHMKQEIKNLWDNSNTDINTLKSYTTRSIDVLNEAFHDLQRRTEEDRMTLAKKNHLHNTIEANVMKTVVATLDAQLNRQFETLKLDVRHSLTEAERGGVLQKAAMQSIQERMHQQQQAMFEIEKTQAKLSMMYPSEEEIGKSVGGMPGHRLSVIDFSIKGLTDRLNNLENTVAQREEKVIKLVDDGVSRMNEKADEAVEDIRDLLSATKEQNEASIAQVKQMLQAVIFDFETTSKANAAEMNGEALNVAKNAMRKVEESTNYMRKSLDLAETRVGRVRIDFDRMVGDTTAACEALASGLGQVRNEVRGLANKQGNFERSLIERGGASGYYRQPLPPHG</sequence>
<dbReference type="Proteomes" id="UP001165085">
    <property type="component" value="Unassembled WGS sequence"/>
</dbReference>
<accession>A0A9W7F238</accession>
<proteinExistence type="predicted"/>
<evidence type="ECO:0000256" key="1">
    <source>
        <dbReference type="SAM" id="Coils"/>
    </source>
</evidence>
<feature type="compositionally biased region" description="Polar residues" evidence="2">
    <location>
        <begin position="1"/>
        <end position="20"/>
    </location>
</feature>
<feature type="coiled-coil region" evidence="1">
    <location>
        <begin position="350"/>
        <end position="403"/>
    </location>
</feature>
<name>A0A9W7F238_9STRA</name>
<keyword evidence="4" id="KW-1185">Reference proteome</keyword>
<evidence type="ECO:0000313" key="3">
    <source>
        <dbReference type="EMBL" id="GMH98702.1"/>
    </source>
</evidence>
<reference evidence="4" key="1">
    <citation type="journal article" date="2023" name="Commun. Biol.">
        <title>Genome analysis of Parmales, the sister group of diatoms, reveals the evolutionary specialization of diatoms from phago-mixotrophs to photoautotrophs.</title>
        <authorList>
            <person name="Ban H."/>
            <person name="Sato S."/>
            <person name="Yoshikawa S."/>
            <person name="Yamada K."/>
            <person name="Nakamura Y."/>
            <person name="Ichinomiya M."/>
            <person name="Sato N."/>
            <person name="Blanc-Mathieu R."/>
            <person name="Endo H."/>
            <person name="Kuwata A."/>
            <person name="Ogata H."/>
        </authorList>
    </citation>
    <scope>NUCLEOTIDE SEQUENCE [LARGE SCALE GENOMIC DNA]</scope>
    <source>
        <strain evidence="4">NIES 3701</strain>
    </source>
</reference>
<dbReference type="OrthoDB" id="193085at2759"/>
<gene>
    <name evidence="3" type="ORF">TrST_g13614</name>
</gene>
<organism evidence="3 4">
    <name type="scientific">Triparma strigata</name>
    <dbReference type="NCBI Taxonomy" id="1606541"/>
    <lineage>
        <taxon>Eukaryota</taxon>
        <taxon>Sar</taxon>
        <taxon>Stramenopiles</taxon>
        <taxon>Ochrophyta</taxon>
        <taxon>Bolidophyceae</taxon>
        <taxon>Parmales</taxon>
        <taxon>Triparmaceae</taxon>
        <taxon>Triparma</taxon>
    </lineage>
</organism>
<dbReference type="EMBL" id="BRXY01000533">
    <property type="protein sequence ID" value="GMH98702.1"/>
    <property type="molecule type" value="Genomic_DNA"/>
</dbReference>
<dbReference type="AlphaFoldDB" id="A0A9W7F238"/>
<evidence type="ECO:0000313" key="4">
    <source>
        <dbReference type="Proteomes" id="UP001165085"/>
    </source>
</evidence>
<feature type="compositionally biased region" description="Low complexity" evidence="2">
    <location>
        <begin position="43"/>
        <end position="62"/>
    </location>
</feature>
<feature type="region of interest" description="Disordered" evidence="2">
    <location>
        <begin position="1"/>
        <end position="135"/>
    </location>
</feature>
<protein>
    <submittedName>
        <fullName evidence="3">Uncharacterized protein</fullName>
    </submittedName>
</protein>
<keyword evidence="1" id="KW-0175">Coiled coil</keyword>